<gene>
    <name evidence="1" type="ORF">CC78DRAFT_616774</name>
</gene>
<protein>
    <submittedName>
        <fullName evidence="1">Uncharacterized protein</fullName>
    </submittedName>
</protein>
<accession>A0A9P4N454</accession>
<comment type="caution">
    <text evidence="1">The sequence shown here is derived from an EMBL/GenBank/DDBJ whole genome shotgun (WGS) entry which is preliminary data.</text>
</comment>
<reference evidence="2" key="1">
    <citation type="journal article" date="2020" name="Stud. Mycol.">
        <title>101 Dothideomycetes genomes: A test case for predicting lifestyles and emergence of pathogens.</title>
        <authorList>
            <person name="Haridas S."/>
            <person name="Albert R."/>
            <person name="Binder M."/>
            <person name="Bloem J."/>
            <person name="LaButti K."/>
            <person name="Salamov A."/>
            <person name="Andreopoulos B."/>
            <person name="Baker S."/>
            <person name="Barry K."/>
            <person name="Bills G."/>
            <person name="Bluhm B."/>
            <person name="Cannon C."/>
            <person name="Castanera R."/>
            <person name="Culley D."/>
            <person name="Daum C."/>
            <person name="Ezra D."/>
            <person name="Gonzalez J."/>
            <person name="Henrissat B."/>
            <person name="Kuo A."/>
            <person name="Liang C."/>
            <person name="Lipzen A."/>
            <person name="Lutzoni F."/>
            <person name="Magnuson J."/>
            <person name="Mondo S."/>
            <person name="Nolan M."/>
            <person name="Ohm R."/>
            <person name="Pangilinan J."/>
            <person name="Park H.-J."/>
            <person name="Ramirez L."/>
            <person name="Alfaro M."/>
            <person name="Sun H."/>
            <person name="Tritt A."/>
            <person name="Yoshinaga Y."/>
            <person name="Zwiers L.-H."/>
            <person name="Turgeon B."/>
            <person name="Goodwin S."/>
            <person name="Spatafora J."/>
            <person name="Crous P."/>
            <person name="Grigoriev I."/>
        </authorList>
    </citation>
    <scope>NUCLEOTIDE SEQUENCE [LARGE SCALE GENOMIC DNA]</scope>
    <source>
        <strain evidence="2">CBS 304.66</strain>
    </source>
</reference>
<dbReference type="Proteomes" id="UP000800093">
    <property type="component" value="Unassembled WGS sequence"/>
</dbReference>
<sequence>MVNVSILNFNEADSMTREGCISAKRLSAKKASQTAMLQALVGAITSISTTTIYLNPRHPTAPSRYRIPKLKTNFTSLMGLMRPVLCEGQANPVGLFLRGRNVFYTGSAGCGVSTILKALVECFAEIGLNVQILVPIRRATFDTNSFAT</sequence>
<proteinExistence type="predicted"/>
<evidence type="ECO:0000313" key="1">
    <source>
        <dbReference type="EMBL" id="KAF2264343.1"/>
    </source>
</evidence>
<name>A0A9P4N454_9PLEO</name>
<evidence type="ECO:0000313" key="2">
    <source>
        <dbReference type="Proteomes" id="UP000800093"/>
    </source>
</evidence>
<keyword evidence="2" id="KW-1185">Reference proteome</keyword>
<dbReference type="OrthoDB" id="432234at2759"/>
<organism evidence="1 2">
    <name type="scientific">Lojkania enalia</name>
    <dbReference type="NCBI Taxonomy" id="147567"/>
    <lineage>
        <taxon>Eukaryota</taxon>
        <taxon>Fungi</taxon>
        <taxon>Dikarya</taxon>
        <taxon>Ascomycota</taxon>
        <taxon>Pezizomycotina</taxon>
        <taxon>Dothideomycetes</taxon>
        <taxon>Pleosporomycetidae</taxon>
        <taxon>Pleosporales</taxon>
        <taxon>Pleosporales incertae sedis</taxon>
        <taxon>Lojkania</taxon>
    </lineage>
</organism>
<dbReference type="EMBL" id="ML986616">
    <property type="protein sequence ID" value="KAF2264343.1"/>
    <property type="molecule type" value="Genomic_DNA"/>
</dbReference>
<dbReference type="AlphaFoldDB" id="A0A9P4N454"/>